<keyword evidence="1" id="KW-0472">Membrane</keyword>
<reference evidence="2" key="1">
    <citation type="submission" date="2013-07" db="EMBL/GenBank/DDBJ databases">
        <title>The genome of Eucalyptus grandis.</title>
        <authorList>
            <person name="Schmutz J."/>
            <person name="Hayes R."/>
            <person name="Myburg A."/>
            <person name="Tuskan G."/>
            <person name="Grattapaglia D."/>
            <person name="Rokhsar D.S."/>
        </authorList>
    </citation>
    <scope>NUCLEOTIDE SEQUENCE</scope>
    <source>
        <tissue evidence="2">Leaf extractions</tissue>
    </source>
</reference>
<name>A0A059BV34_EUCGR</name>
<organism evidence="2">
    <name type="scientific">Eucalyptus grandis</name>
    <name type="common">Flooded gum</name>
    <dbReference type="NCBI Taxonomy" id="71139"/>
    <lineage>
        <taxon>Eukaryota</taxon>
        <taxon>Viridiplantae</taxon>
        <taxon>Streptophyta</taxon>
        <taxon>Embryophyta</taxon>
        <taxon>Tracheophyta</taxon>
        <taxon>Spermatophyta</taxon>
        <taxon>Magnoliopsida</taxon>
        <taxon>eudicotyledons</taxon>
        <taxon>Gunneridae</taxon>
        <taxon>Pentapetalae</taxon>
        <taxon>rosids</taxon>
        <taxon>malvids</taxon>
        <taxon>Myrtales</taxon>
        <taxon>Myrtaceae</taxon>
        <taxon>Myrtoideae</taxon>
        <taxon>Eucalypteae</taxon>
        <taxon>Eucalyptus</taxon>
    </lineage>
</organism>
<keyword evidence="1" id="KW-1133">Transmembrane helix</keyword>
<gene>
    <name evidence="2" type="ORF">EUGRSUZ_F03270</name>
</gene>
<accession>A0A059BV34</accession>
<keyword evidence="1" id="KW-0812">Transmembrane</keyword>
<feature type="transmembrane region" description="Helical" evidence="1">
    <location>
        <begin position="27"/>
        <end position="49"/>
    </location>
</feature>
<sequence>MGGHAGEGWVMGSSSHGHSFPGCFGSSLVSCFWPVFLFFFLAGAEFCFLKGVGFEMGMGREEEWSGRGGFGGGPWCHREWR</sequence>
<dbReference type="Gramene" id="KCW69952">
    <property type="protein sequence ID" value="KCW69952"/>
    <property type="gene ID" value="EUGRSUZ_F03270"/>
</dbReference>
<dbReference type="AlphaFoldDB" id="A0A059BV34"/>
<evidence type="ECO:0000313" key="2">
    <source>
        <dbReference type="EMBL" id="KCW69952.1"/>
    </source>
</evidence>
<dbReference type="EMBL" id="KK198758">
    <property type="protein sequence ID" value="KCW69952.1"/>
    <property type="molecule type" value="Genomic_DNA"/>
</dbReference>
<evidence type="ECO:0000256" key="1">
    <source>
        <dbReference type="SAM" id="Phobius"/>
    </source>
</evidence>
<proteinExistence type="predicted"/>
<dbReference type="InParanoid" id="A0A059BV34"/>
<protein>
    <submittedName>
        <fullName evidence="2">Uncharacterized protein</fullName>
    </submittedName>
</protein>